<dbReference type="InterPro" id="IPR036390">
    <property type="entry name" value="WH_DNA-bd_sf"/>
</dbReference>
<comment type="caution">
    <text evidence="3">The sequence shown here is derived from an EMBL/GenBank/DDBJ whole genome shotgun (WGS) entry which is preliminary data.</text>
</comment>
<dbReference type="PATRIC" id="fig|1423740.3.peg.607"/>
<dbReference type="Pfam" id="PF01726">
    <property type="entry name" value="LexA_DNA_bind"/>
    <property type="match status" value="1"/>
</dbReference>
<accession>A0A0R1TVF9</accession>
<reference evidence="3 4" key="1">
    <citation type="journal article" date="2015" name="Genome Announc.">
        <title>Expanding the biotechnology potential of lactobacilli through comparative genomics of 213 strains and associated genera.</title>
        <authorList>
            <person name="Sun Z."/>
            <person name="Harris H.M."/>
            <person name="McCann A."/>
            <person name="Guo C."/>
            <person name="Argimon S."/>
            <person name="Zhang W."/>
            <person name="Yang X."/>
            <person name="Jeffery I.B."/>
            <person name="Cooney J.C."/>
            <person name="Kagawa T.F."/>
            <person name="Liu W."/>
            <person name="Song Y."/>
            <person name="Salvetti E."/>
            <person name="Wrobel A."/>
            <person name="Rasinkangas P."/>
            <person name="Parkhill J."/>
            <person name="Rea M.C."/>
            <person name="O'Sullivan O."/>
            <person name="Ritari J."/>
            <person name="Douillard F.P."/>
            <person name="Paul Ross R."/>
            <person name="Yang R."/>
            <person name="Briner A.E."/>
            <person name="Felis G.E."/>
            <person name="de Vos W.M."/>
            <person name="Barrangou R."/>
            <person name="Klaenhammer T.R."/>
            <person name="Caufield P.W."/>
            <person name="Cui Y."/>
            <person name="Zhang H."/>
            <person name="O'Toole P.W."/>
        </authorList>
    </citation>
    <scope>NUCLEOTIDE SEQUENCE [LARGE SCALE GENOMIC DNA]</scope>
    <source>
        <strain evidence="3 4">DSM 15833</strain>
    </source>
</reference>
<dbReference type="InterPro" id="IPR036286">
    <property type="entry name" value="LexA/Signal_pep-like_sf"/>
</dbReference>
<dbReference type="PANTHER" id="PTHR33516:SF2">
    <property type="entry name" value="LEXA REPRESSOR-RELATED"/>
    <property type="match status" value="1"/>
</dbReference>
<dbReference type="PANTHER" id="PTHR33516">
    <property type="entry name" value="LEXA REPRESSOR"/>
    <property type="match status" value="1"/>
</dbReference>
<dbReference type="Gene3D" id="2.10.109.10">
    <property type="entry name" value="Umud Fragment, subunit A"/>
    <property type="match status" value="1"/>
</dbReference>
<evidence type="ECO:0000313" key="3">
    <source>
        <dbReference type="EMBL" id="KRL85191.1"/>
    </source>
</evidence>
<gene>
    <name evidence="3" type="ORF">FC36_GL000561</name>
</gene>
<evidence type="ECO:0000313" key="4">
    <source>
        <dbReference type="Proteomes" id="UP000051048"/>
    </source>
</evidence>
<dbReference type="Gene3D" id="1.10.10.10">
    <property type="entry name" value="Winged helix-like DNA-binding domain superfamily/Winged helix DNA-binding domain"/>
    <property type="match status" value="1"/>
</dbReference>
<dbReference type="GO" id="GO:0006508">
    <property type="term" value="P:proteolysis"/>
    <property type="evidence" value="ECO:0007669"/>
    <property type="project" value="InterPro"/>
</dbReference>
<name>A0A0R1TVF9_9LACO</name>
<evidence type="ECO:0008006" key="5">
    <source>
        <dbReference type="Google" id="ProtNLM"/>
    </source>
</evidence>
<protein>
    <recommendedName>
        <fullName evidence="5">Repressor LexA</fullName>
    </recommendedName>
</protein>
<evidence type="ECO:0000259" key="1">
    <source>
        <dbReference type="Pfam" id="PF00717"/>
    </source>
</evidence>
<dbReference type="InterPro" id="IPR015927">
    <property type="entry name" value="Peptidase_S24_S26A/B/C"/>
</dbReference>
<dbReference type="SUPFAM" id="SSF46785">
    <property type="entry name" value="Winged helix' DNA-binding domain"/>
    <property type="match status" value="1"/>
</dbReference>
<feature type="domain" description="LexA repressor DNA-binding" evidence="2">
    <location>
        <begin position="16"/>
        <end position="71"/>
    </location>
</feature>
<dbReference type="EMBL" id="AZFH01000001">
    <property type="protein sequence ID" value="KRL85191.1"/>
    <property type="molecule type" value="Genomic_DNA"/>
</dbReference>
<dbReference type="STRING" id="1423740.FC36_GL000561"/>
<feature type="domain" description="Peptidase S24/S26A/S26B/S26C" evidence="1">
    <location>
        <begin position="117"/>
        <end position="217"/>
    </location>
</feature>
<sequence>MPRGGGHMSRQAQNEKKQRDILSFIYNYLEAKNYSPSIREIQAGLLIKSPATVHKHLNELVKKGFLAKDQGEDNSLRRKSRNVTVTASGASFLGRGLNRNHIPLLTEEITSPVIELGDKSGRTYFPIPPNLDRTDPLFMVALADDAMLDAHLLKDDLVIVRKQENFKDGDIVLVLGPQNLLTCRRYRYKSEKVHLVAENPTANGYYLEEIPPILGKVLSVYRIL</sequence>
<dbReference type="SUPFAM" id="SSF51306">
    <property type="entry name" value="LexA/Signal peptidase"/>
    <property type="match status" value="1"/>
</dbReference>
<dbReference type="InterPro" id="IPR036388">
    <property type="entry name" value="WH-like_DNA-bd_sf"/>
</dbReference>
<dbReference type="InterPro" id="IPR039418">
    <property type="entry name" value="LexA-like"/>
</dbReference>
<evidence type="ECO:0000259" key="2">
    <source>
        <dbReference type="Pfam" id="PF01726"/>
    </source>
</evidence>
<organism evidence="3 4">
    <name type="scientific">Ligilactobacillus equi DSM 15833 = JCM 10991</name>
    <dbReference type="NCBI Taxonomy" id="1423740"/>
    <lineage>
        <taxon>Bacteria</taxon>
        <taxon>Bacillati</taxon>
        <taxon>Bacillota</taxon>
        <taxon>Bacilli</taxon>
        <taxon>Lactobacillales</taxon>
        <taxon>Lactobacillaceae</taxon>
        <taxon>Ligilactobacillus</taxon>
    </lineage>
</organism>
<proteinExistence type="predicted"/>
<dbReference type="CDD" id="cd06529">
    <property type="entry name" value="S24_LexA-like"/>
    <property type="match status" value="1"/>
</dbReference>
<dbReference type="InterPro" id="IPR050077">
    <property type="entry name" value="LexA_repressor"/>
</dbReference>
<dbReference type="OrthoDB" id="9802364at2"/>
<dbReference type="GO" id="GO:0004252">
    <property type="term" value="F:serine-type endopeptidase activity"/>
    <property type="evidence" value="ECO:0007669"/>
    <property type="project" value="InterPro"/>
</dbReference>
<dbReference type="InterPro" id="IPR006199">
    <property type="entry name" value="LexA_DNA-bd_dom"/>
</dbReference>
<dbReference type="Pfam" id="PF00717">
    <property type="entry name" value="Peptidase_S24"/>
    <property type="match status" value="1"/>
</dbReference>
<dbReference type="Proteomes" id="UP000051048">
    <property type="component" value="Unassembled WGS sequence"/>
</dbReference>
<dbReference type="AlphaFoldDB" id="A0A0R1TVF9"/>